<evidence type="ECO:0000256" key="3">
    <source>
        <dbReference type="ARBA" id="ARBA00022448"/>
    </source>
</evidence>
<evidence type="ECO:0000256" key="6">
    <source>
        <dbReference type="ARBA" id="ARBA00022840"/>
    </source>
</evidence>
<keyword evidence="3" id="KW-0813">Transport</keyword>
<dbReference type="GO" id="GO:0140359">
    <property type="term" value="F:ABC-type transporter activity"/>
    <property type="evidence" value="ECO:0007669"/>
    <property type="project" value="InterPro"/>
</dbReference>
<protein>
    <recommendedName>
        <fullName evidence="10">ABC transporter domain-containing protein</fullName>
    </recommendedName>
</protein>
<evidence type="ECO:0000256" key="7">
    <source>
        <dbReference type="ARBA" id="ARBA00022989"/>
    </source>
</evidence>
<keyword evidence="12" id="KW-1185">Reference proteome</keyword>
<evidence type="ECO:0000313" key="12">
    <source>
        <dbReference type="Proteomes" id="UP001153712"/>
    </source>
</evidence>
<dbReference type="OrthoDB" id="66620at2759"/>
<dbReference type="PROSITE" id="PS50893">
    <property type="entry name" value="ABC_TRANSPORTER_2"/>
    <property type="match status" value="1"/>
</dbReference>
<feature type="domain" description="ABC transporter" evidence="10">
    <location>
        <begin position="53"/>
        <end position="293"/>
    </location>
</feature>
<dbReference type="InterPro" id="IPR003439">
    <property type="entry name" value="ABC_transporter-like_ATP-bd"/>
</dbReference>
<dbReference type="AlphaFoldDB" id="A0A9N9TLV4"/>
<dbReference type="SUPFAM" id="SSF52540">
    <property type="entry name" value="P-loop containing nucleoside triphosphate hydrolases"/>
    <property type="match status" value="1"/>
</dbReference>
<feature type="transmembrane region" description="Helical" evidence="9">
    <location>
        <begin position="415"/>
        <end position="434"/>
    </location>
</feature>
<dbReference type="InterPro" id="IPR017871">
    <property type="entry name" value="ABC_transporter-like_CS"/>
</dbReference>
<name>A0A9N9TLV4_PHYSR</name>
<keyword evidence="8 9" id="KW-0472">Membrane</keyword>
<dbReference type="Pfam" id="PF00005">
    <property type="entry name" value="ABC_tran"/>
    <property type="match status" value="1"/>
</dbReference>
<dbReference type="SMART" id="SM00382">
    <property type="entry name" value="AAA"/>
    <property type="match status" value="1"/>
</dbReference>
<evidence type="ECO:0000256" key="8">
    <source>
        <dbReference type="ARBA" id="ARBA00023136"/>
    </source>
</evidence>
<feature type="transmembrane region" description="Helical" evidence="9">
    <location>
        <begin position="524"/>
        <end position="547"/>
    </location>
</feature>
<dbReference type="Gene3D" id="3.40.50.300">
    <property type="entry name" value="P-loop containing nucleotide triphosphate hydrolases"/>
    <property type="match status" value="1"/>
</dbReference>
<feature type="transmembrane region" description="Helical" evidence="9">
    <location>
        <begin position="583"/>
        <end position="603"/>
    </location>
</feature>
<sequence length="668" mass="75340">MDQAGPAGFSKPKLKVSANKRPDSLKLELLSIPENTFVNRFANGNETSKLVNVGFRNISYNVTEGVFRKKNRVILDRISGDFTGGELTAIMGPSGSGKSILLNILAGYTTKGVEGDKLVNDQLRNEAVFRRRSCYIMQDDDLQPLLTVSEAMSIAASLKMTSKYTQMEKKSRIRDILDSMGLWHHRKTRTSALSGGEKKRLSVALELLKNPDIMFFDEPTSGLDSVASKQCVLLLKQMAISGKTIICSIHQPSAPIFEIFDHLYLIGNTKCLYQGSVKGVLPYLEQCDLKCPTYHNPADYLLEVASGEYGDYAGILAEKSENGMNPEWRKTQRSSLQMESLEHIGRLMQSGIMTPVRAPPIFFSRTPICDKSFNYSYMHNYRGSYPASFLTQLTVLIRRTFLIITRDRTLTLSRFATHITIALFIGFLYFGIGVDASNMTNNSNYMFFSEMFLMMTAFNSVLTTFPSELPIITREHFNKWYSLKSYYLAISIADIPVQMAATTCYGLLTYFMTQQPIEGYRIGLFLLMCMLIAVVSQSFGLLIGATMSLNSGVIFGPFCFLPFTIFSGFFVQLNSSHPAFRWIFHVSFLKYGFEGLLLSVLGYDREKLPCDIEDYCHYTSPKRFLSDLDMEYSTYSLAVIFLVGLSVVLRLVAFVALNFKVKNSRQHR</sequence>
<dbReference type="Pfam" id="PF01061">
    <property type="entry name" value="ABC2_membrane"/>
    <property type="match status" value="1"/>
</dbReference>
<evidence type="ECO:0000259" key="10">
    <source>
        <dbReference type="PROSITE" id="PS50893"/>
    </source>
</evidence>
<accession>A0A9N9TLV4</accession>
<dbReference type="InterPro" id="IPR027417">
    <property type="entry name" value="P-loop_NTPase"/>
</dbReference>
<dbReference type="Pfam" id="PF19055">
    <property type="entry name" value="ABC2_membrane_7"/>
    <property type="match status" value="1"/>
</dbReference>
<gene>
    <name evidence="11" type="ORF">PHYEVI_LOCUS4393</name>
</gene>
<keyword evidence="6" id="KW-0067">ATP-binding</keyword>
<reference evidence="11" key="1">
    <citation type="submission" date="2022-01" db="EMBL/GenBank/DDBJ databases">
        <authorList>
            <person name="King R."/>
        </authorList>
    </citation>
    <scope>NUCLEOTIDE SEQUENCE</scope>
</reference>
<dbReference type="EMBL" id="OU900108">
    <property type="protein sequence ID" value="CAG9858000.1"/>
    <property type="molecule type" value="Genomic_DNA"/>
</dbReference>
<organism evidence="11 12">
    <name type="scientific">Phyllotreta striolata</name>
    <name type="common">Striped flea beetle</name>
    <name type="synonym">Crioceris striolata</name>
    <dbReference type="NCBI Taxonomy" id="444603"/>
    <lineage>
        <taxon>Eukaryota</taxon>
        <taxon>Metazoa</taxon>
        <taxon>Ecdysozoa</taxon>
        <taxon>Arthropoda</taxon>
        <taxon>Hexapoda</taxon>
        <taxon>Insecta</taxon>
        <taxon>Pterygota</taxon>
        <taxon>Neoptera</taxon>
        <taxon>Endopterygota</taxon>
        <taxon>Coleoptera</taxon>
        <taxon>Polyphaga</taxon>
        <taxon>Cucujiformia</taxon>
        <taxon>Chrysomeloidea</taxon>
        <taxon>Chrysomelidae</taxon>
        <taxon>Galerucinae</taxon>
        <taxon>Alticini</taxon>
        <taxon>Phyllotreta</taxon>
    </lineage>
</organism>
<keyword evidence="4 9" id="KW-0812">Transmembrane</keyword>
<dbReference type="PANTHER" id="PTHR48041">
    <property type="entry name" value="ABC TRANSPORTER G FAMILY MEMBER 28"/>
    <property type="match status" value="1"/>
</dbReference>
<feature type="transmembrane region" description="Helical" evidence="9">
    <location>
        <begin position="553"/>
        <end position="571"/>
    </location>
</feature>
<evidence type="ECO:0000256" key="5">
    <source>
        <dbReference type="ARBA" id="ARBA00022741"/>
    </source>
</evidence>
<evidence type="ECO:0000313" key="11">
    <source>
        <dbReference type="EMBL" id="CAG9858000.1"/>
    </source>
</evidence>
<dbReference type="Proteomes" id="UP001153712">
    <property type="component" value="Chromosome 15"/>
</dbReference>
<dbReference type="InterPro" id="IPR013525">
    <property type="entry name" value="ABC2_TM"/>
</dbReference>
<comment type="similarity">
    <text evidence="2">Belongs to the ABC transporter superfamily. ABCG family. Eye pigment precursor importer (TC 3.A.1.204) subfamily.</text>
</comment>
<dbReference type="InterPro" id="IPR043926">
    <property type="entry name" value="ABCG_dom"/>
</dbReference>
<dbReference type="PROSITE" id="PS00211">
    <property type="entry name" value="ABC_TRANSPORTER_1"/>
    <property type="match status" value="1"/>
</dbReference>
<proteinExistence type="inferred from homology"/>
<dbReference type="InterPro" id="IPR003593">
    <property type="entry name" value="AAA+_ATPase"/>
</dbReference>
<keyword evidence="7 9" id="KW-1133">Transmembrane helix</keyword>
<keyword evidence="5" id="KW-0547">Nucleotide-binding</keyword>
<dbReference type="CDD" id="cd03213">
    <property type="entry name" value="ABCG_EPDR"/>
    <property type="match status" value="1"/>
</dbReference>
<comment type="subcellular location">
    <subcellularLocation>
        <location evidence="1">Membrane</location>
        <topology evidence="1">Multi-pass membrane protein</topology>
    </subcellularLocation>
</comment>
<feature type="transmembrane region" description="Helical" evidence="9">
    <location>
        <begin position="446"/>
        <end position="466"/>
    </location>
</feature>
<feature type="transmembrane region" description="Helical" evidence="9">
    <location>
        <begin position="486"/>
        <end position="512"/>
    </location>
</feature>
<dbReference type="GO" id="GO:0005524">
    <property type="term" value="F:ATP binding"/>
    <property type="evidence" value="ECO:0007669"/>
    <property type="project" value="UniProtKB-KW"/>
</dbReference>
<evidence type="ECO:0000256" key="4">
    <source>
        <dbReference type="ARBA" id="ARBA00022692"/>
    </source>
</evidence>
<evidence type="ECO:0000256" key="2">
    <source>
        <dbReference type="ARBA" id="ARBA00005814"/>
    </source>
</evidence>
<dbReference type="FunFam" id="3.40.50.300:FF:001077">
    <property type="entry name" value="Uncharacterized protein, isoform A"/>
    <property type="match status" value="1"/>
</dbReference>
<dbReference type="GO" id="GO:0005886">
    <property type="term" value="C:plasma membrane"/>
    <property type="evidence" value="ECO:0007669"/>
    <property type="project" value="TreeGrafter"/>
</dbReference>
<dbReference type="GO" id="GO:0016887">
    <property type="term" value="F:ATP hydrolysis activity"/>
    <property type="evidence" value="ECO:0007669"/>
    <property type="project" value="InterPro"/>
</dbReference>
<evidence type="ECO:0000256" key="1">
    <source>
        <dbReference type="ARBA" id="ARBA00004141"/>
    </source>
</evidence>
<feature type="transmembrane region" description="Helical" evidence="9">
    <location>
        <begin position="635"/>
        <end position="659"/>
    </location>
</feature>
<dbReference type="PANTHER" id="PTHR48041:SF133">
    <property type="entry name" value="GH24286P"/>
    <property type="match status" value="1"/>
</dbReference>
<evidence type="ECO:0000256" key="9">
    <source>
        <dbReference type="SAM" id="Phobius"/>
    </source>
</evidence>
<dbReference type="InterPro" id="IPR050352">
    <property type="entry name" value="ABCG_transporters"/>
</dbReference>